<gene>
    <name evidence="2" type="ORF">PG997_012843</name>
</gene>
<evidence type="ECO:0000313" key="2">
    <source>
        <dbReference type="EMBL" id="KAK8066096.1"/>
    </source>
</evidence>
<dbReference type="GeneID" id="92050217"/>
<keyword evidence="1" id="KW-0175">Coiled coil</keyword>
<proteinExistence type="predicted"/>
<comment type="caution">
    <text evidence="2">The sequence shown here is derived from an EMBL/GenBank/DDBJ whole genome shotgun (WGS) entry which is preliminary data.</text>
</comment>
<dbReference type="Proteomes" id="UP001433268">
    <property type="component" value="Unassembled WGS sequence"/>
</dbReference>
<dbReference type="RefSeq" id="XP_066662849.1">
    <property type="nucleotide sequence ID" value="XM_066817157.1"/>
</dbReference>
<keyword evidence="3" id="KW-1185">Reference proteome</keyword>
<reference evidence="2 3" key="1">
    <citation type="submission" date="2023-01" db="EMBL/GenBank/DDBJ databases">
        <title>Analysis of 21 Apiospora genomes using comparative genomics revels a genus with tremendous synthesis potential of carbohydrate active enzymes and secondary metabolites.</title>
        <authorList>
            <person name="Sorensen T."/>
        </authorList>
    </citation>
    <scope>NUCLEOTIDE SEQUENCE [LARGE SCALE GENOMIC DNA]</scope>
    <source>
        <strain evidence="2 3">CBS 114990</strain>
    </source>
</reference>
<feature type="coiled-coil region" evidence="1">
    <location>
        <begin position="214"/>
        <end position="241"/>
    </location>
</feature>
<accession>A0ABR1V709</accession>
<sequence length="377" mass="41506">MPMPLDEFLKVAGDLEKGLEQLIKDGEAALPTNLSVPSDPGDPFWKKIQKSVEASGERFKAIVDDIGIYIPPEILAYTDKDAAEMNALDQRHDDLQGRLGDAKDKLDAMLTKANQSYEHLTSAATEDLRAAVHAFTAIAEAIRGNFDKDILDSTKRPELIRKLRESTSRAADSSRTATESAERTWEDTVHTLTAEIAAWILCWPVGLALHLSVSKDLIEDVANAQRLVDKTRRQALQSEKDVRRVQVQLLKLQKLQGRGDSLTTALHALREDVNKVADAASLRCDAARALKTKALGVWAHVQSIEDRAEDARPARTKAQYATPVLLALAEAQFVVSEGVRGAGRGVLAALRRGMTSSARWRGFGRRRCLEGSRSWPS</sequence>
<evidence type="ECO:0000313" key="3">
    <source>
        <dbReference type="Proteomes" id="UP001433268"/>
    </source>
</evidence>
<evidence type="ECO:0000256" key="1">
    <source>
        <dbReference type="SAM" id="Coils"/>
    </source>
</evidence>
<dbReference type="EMBL" id="JAQQWN010000009">
    <property type="protein sequence ID" value="KAK8066096.1"/>
    <property type="molecule type" value="Genomic_DNA"/>
</dbReference>
<organism evidence="2 3">
    <name type="scientific">Apiospora hydei</name>
    <dbReference type="NCBI Taxonomy" id="1337664"/>
    <lineage>
        <taxon>Eukaryota</taxon>
        <taxon>Fungi</taxon>
        <taxon>Dikarya</taxon>
        <taxon>Ascomycota</taxon>
        <taxon>Pezizomycotina</taxon>
        <taxon>Sordariomycetes</taxon>
        <taxon>Xylariomycetidae</taxon>
        <taxon>Amphisphaeriales</taxon>
        <taxon>Apiosporaceae</taxon>
        <taxon>Apiospora</taxon>
    </lineage>
</organism>
<name>A0ABR1V709_9PEZI</name>
<protein>
    <submittedName>
        <fullName evidence="2">Uncharacterized protein</fullName>
    </submittedName>
</protein>